<accession>A0ACC1BPZ0</accession>
<reference evidence="2" key="1">
    <citation type="journal article" date="2023" name="G3 (Bethesda)">
        <title>Genome assembly and association tests identify interacting loci associated with vigor, precocity, and sex in interspecific pistachio rootstocks.</title>
        <authorList>
            <person name="Palmer W."/>
            <person name="Jacygrad E."/>
            <person name="Sagayaradj S."/>
            <person name="Cavanaugh K."/>
            <person name="Han R."/>
            <person name="Bertier L."/>
            <person name="Beede B."/>
            <person name="Kafkas S."/>
            <person name="Golino D."/>
            <person name="Preece J."/>
            <person name="Michelmore R."/>
        </authorList>
    </citation>
    <scope>NUCLEOTIDE SEQUENCE [LARGE SCALE GENOMIC DNA]</scope>
</reference>
<name>A0ACC1BPZ0_9ROSI</name>
<dbReference type="Proteomes" id="UP001164250">
    <property type="component" value="Chromosome 3"/>
</dbReference>
<gene>
    <name evidence="1" type="ORF">Patl1_05848</name>
</gene>
<dbReference type="EMBL" id="CM047899">
    <property type="protein sequence ID" value="KAJ0101070.1"/>
    <property type="molecule type" value="Genomic_DNA"/>
</dbReference>
<comment type="caution">
    <text evidence="1">The sequence shown here is derived from an EMBL/GenBank/DDBJ whole genome shotgun (WGS) entry which is preliminary data.</text>
</comment>
<keyword evidence="2" id="KW-1185">Reference proteome</keyword>
<organism evidence="1 2">
    <name type="scientific">Pistacia atlantica</name>
    <dbReference type="NCBI Taxonomy" id="434234"/>
    <lineage>
        <taxon>Eukaryota</taxon>
        <taxon>Viridiplantae</taxon>
        <taxon>Streptophyta</taxon>
        <taxon>Embryophyta</taxon>
        <taxon>Tracheophyta</taxon>
        <taxon>Spermatophyta</taxon>
        <taxon>Magnoliopsida</taxon>
        <taxon>eudicotyledons</taxon>
        <taxon>Gunneridae</taxon>
        <taxon>Pentapetalae</taxon>
        <taxon>rosids</taxon>
        <taxon>malvids</taxon>
        <taxon>Sapindales</taxon>
        <taxon>Anacardiaceae</taxon>
        <taxon>Pistacia</taxon>
    </lineage>
</organism>
<protein>
    <submittedName>
        <fullName evidence="1">Uncharacterized protein</fullName>
    </submittedName>
</protein>
<evidence type="ECO:0000313" key="1">
    <source>
        <dbReference type="EMBL" id="KAJ0101070.1"/>
    </source>
</evidence>
<evidence type="ECO:0000313" key="2">
    <source>
        <dbReference type="Proteomes" id="UP001164250"/>
    </source>
</evidence>
<proteinExistence type="predicted"/>
<sequence length="82" mass="9677">MQKYRFLLKFTGKEEEINLLGDGNEKPEFGQWSWMSPEQVIEQAVDFKKPVYKGSFYSFHSLSSIILCVKFFAMLLSFHTWS</sequence>